<gene>
    <name evidence="2" type="ORF">IPH26_09885</name>
</gene>
<dbReference type="Proteomes" id="UP000807785">
    <property type="component" value="Unassembled WGS sequence"/>
</dbReference>
<reference evidence="3" key="1">
    <citation type="journal article" date="2021" name="Nat. Commun.">
        <title>Connecting structure to function with the recovery of over 1000 high-quality metagenome-assembled genomes from activated sludge using long-read sequencing.</title>
        <authorList>
            <person name="Singleton C.M."/>
            <person name="Petriglieri F."/>
            <person name="Kristensen J.M."/>
            <person name="Kirkegaard R.H."/>
            <person name="Michaelsen T.Y."/>
            <person name="Andersen M.H."/>
            <person name="Kondrotaite Z."/>
            <person name="Karst S.M."/>
            <person name="Dueholm M.S."/>
            <person name="Nielsen P.H."/>
            <person name="Albertsen M."/>
        </authorList>
    </citation>
    <scope>NUCLEOTIDE SEQUENCE [LARGE SCALE GENOMIC DNA]</scope>
</reference>
<feature type="compositionally biased region" description="Basic and acidic residues" evidence="1">
    <location>
        <begin position="491"/>
        <end position="501"/>
    </location>
</feature>
<sequence length="501" mass="57228">MRVVQNTQMHIGEVDVSRILLDPKSRDDIPQVLRGLQQLYKDPATRAKLFQLLDSEIAPQIDKRTGRPGMTLWSIFVCGVIRLDLNIDYDRLHELVNQHNSIRQMLGHGLFDPTSYHHQTLKDNVTLFTPELLDKINQIVVEAGHELVKKKDGEVLRGRCDSFVVETDVHYPTDINLLFDATRKVIELTARLGSDQGLPDWRQHAYNVRHLKRHLRAAQNAKHSKARNEAQKATNDTRMIEAHKTYLEVAQGYLDKARETLAKTESYGGAGGVEYLVAKIQIETFMKHADRQIDQTRRRVILGETIPHAEKVFSVFETHTEWISKGKAGVPVELGLRVCILEDQHRFVLHHRVMEKQTDDQVTVAMVKETKERFADLEACSFDKGFHSPTNQQELQAHLKLVALPRKGKLSQQAQAVESSEHFVKARRRHSAVEPAINALEVHGLDRCPDQGIRGFKRYVALAVVARNVHRIGAILKERENRRAKRATRYAQRDSPHKLAA</sequence>
<accession>A0A9D7DYK4</accession>
<evidence type="ECO:0000313" key="3">
    <source>
        <dbReference type="Proteomes" id="UP000807785"/>
    </source>
</evidence>
<comment type="caution">
    <text evidence="2">The sequence shown here is derived from an EMBL/GenBank/DDBJ whole genome shotgun (WGS) entry which is preliminary data.</text>
</comment>
<dbReference type="PANTHER" id="PTHR33803">
    <property type="entry name" value="IS1478 TRANSPOSASE"/>
    <property type="match status" value="1"/>
</dbReference>
<dbReference type="EMBL" id="JADJEV010000003">
    <property type="protein sequence ID" value="MBK6973228.1"/>
    <property type="molecule type" value="Genomic_DNA"/>
</dbReference>
<organism evidence="2 3">
    <name type="scientific">Candidatus Methylophosphatis roskildensis</name>
    <dbReference type="NCBI Taxonomy" id="2899263"/>
    <lineage>
        <taxon>Bacteria</taxon>
        <taxon>Pseudomonadati</taxon>
        <taxon>Pseudomonadota</taxon>
        <taxon>Betaproteobacteria</taxon>
        <taxon>Nitrosomonadales</taxon>
        <taxon>Sterolibacteriaceae</taxon>
        <taxon>Candidatus Methylophosphatis</taxon>
    </lineage>
</organism>
<dbReference type="AlphaFoldDB" id="A0A9D7DYK4"/>
<feature type="region of interest" description="Disordered" evidence="1">
    <location>
        <begin position="481"/>
        <end position="501"/>
    </location>
</feature>
<proteinExistence type="predicted"/>
<evidence type="ECO:0000313" key="2">
    <source>
        <dbReference type="EMBL" id="MBK6973228.1"/>
    </source>
</evidence>
<evidence type="ECO:0000256" key="1">
    <source>
        <dbReference type="SAM" id="MobiDB-lite"/>
    </source>
</evidence>
<dbReference type="NCBIfam" id="NF033593">
    <property type="entry name" value="transpos_ISNCY_1"/>
    <property type="match status" value="1"/>
</dbReference>
<name>A0A9D7DYK4_9PROT</name>
<protein>
    <submittedName>
        <fullName evidence="2">ISNCY family transposase</fullName>
    </submittedName>
</protein>
<dbReference type="PANTHER" id="PTHR33803:SF3">
    <property type="entry name" value="BLL1974 PROTEIN"/>
    <property type="match status" value="1"/>
</dbReference>